<keyword evidence="10" id="KW-0009">Actin-binding</keyword>
<comment type="similarity">
    <text evidence="2">Belongs to the spectrin family.</text>
</comment>
<feature type="domain" description="SH3" evidence="14">
    <location>
        <begin position="804"/>
        <end position="863"/>
    </location>
</feature>
<evidence type="ECO:0000256" key="3">
    <source>
        <dbReference type="ARBA" id="ARBA00022443"/>
    </source>
</evidence>
<evidence type="ECO:0000259" key="15">
    <source>
        <dbReference type="PROSITE" id="PS50021"/>
    </source>
</evidence>
<evidence type="ECO:0000259" key="14">
    <source>
        <dbReference type="PROSITE" id="PS50002"/>
    </source>
</evidence>
<dbReference type="EMBL" id="CAJPIZ010000327">
    <property type="protein sequence ID" value="CAG2101157.1"/>
    <property type="molecule type" value="Genomic_DNA"/>
</dbReference>
<evidence type="ECO:0000256" key="13">
    <source>
        <dbReference type="SAM" id="Coils"/>
    </source>
</evidence>
<feature type="coiled-coil region" evidence="13">
    <location>
        <begin position="720"/>
        <end position="754"/>
    </location>
</feature>
<dbReference type="SUPFAM" id="SSF46966">
    <property type="entry name" value="Spectrin repeat"/>
    <property type="match status" value="13"/>
</dbReference>
<keyword evidence="7" id="KW-0344">Guanine-nucleotide releasing factor</keyword>
<accession>A0A7R9KDC0</accession>
<dbReference type="InterPro" id="IPR001589">
    <property type="entry name" value="Actinin_actin-bd_CS"/>
</dbReference>
<dbReference type="PROSITE" id="PS50002">
    <property type="entry name" value="SH3"/>
    <property type="match status" value="1"/>
</dbReference>
<evidence type="ECO:0000313" key="17">
    <source>
        <dbReference type="Proteomes" id="UP000759131"/>
    </source>
</evidence>
<dbReference type="SMART" id="SM00150">
    <property type="entry name" value="SPEC"/>
    <property type="match status" value="11"/>
</dbReference>
<dbReference type="InterPro" id="IPR036872">
    <property type="entry name" value="CH_dom_sf"/>
</dbReference>
<keyword evidence="3 12" id="KW-0728">SH3 domain</keyword>
<dbReference type="FunFam" id="1.20.58.60:FF:000007">
    <property type="entry name" value="Spectrin alpha chain non-erythrocytic 1"/>
    <property type="match status" value="1"/>
</dbReference>
<dbReference type="GO" id="GO:0005737">
    <property type="term" value="C:cytoplasm"/>
    <property type="evidence" value="ECO:0007669"/>
    <property type="project" value="UniProtKB-ARBA"/>
</dbReference>
<dbReference type="GO" id="GO:0005874">
    <property type="term" value="C:microtubule"/>
    <property type="evidence" value="ECO:0007669"/>
    <property type="project" value="UniProtKB-KW"/>
</dbReference>
<dbReference type="InterPro" id="IPR002017">
    <property type="entry name" value="Spectrin_repeat"/>
</dbReference>
<organism evidence="16">
    <name type="scientific">Medioppia subpectinata</name>
    <dbReference type="NCBI Taxonomy" id="1979941"/>
    <lineage>
        <taxon>Eukaryota</taxon>
        <taxon>Metazoa</taxon>
        <taxon>Ecdysozoa</taxon>
        <taxon>Arthropoda</taxon>
        <taxon>Chelicerata</taxon>
        <taxon>Arachnida</taxon>
        <taxon>Acari</taxon>
        <taxon>Acariformes</taxon>
        <taxon>Sarcoptiformes</taxon>
        <taxon>Oribatida</taxon>
        <taxon>Brachypylina</taxon>
        <taxon>Oppioidea</taxon>
        <taxon>Oppiidae</taxon>
        <taxon>Medioppia</taxon>
    </lineage>
</organism>
<feature type="coiled-coil region" evidence="13">
    <location>
        <begin position="1483"/>
        <end position="1543"/>
    </location>
</feature>
<keyword evidence="9" id="KW-0677">Repeat</keyword>
<gene>
    <name evidence="16" type="ORF">OSB1V03_LOCUS1208</name>
</gene>
<feature type="coiled-coil region" evidence="13">
    <location>
        <begin position="614"/>
        <end position="687"/>
    </location>
</feature>
<dbReference type="GO" id="GO:0003779">
    <property type="term" value="F:actin binding"/>
    <property type="evidence" value="ECO:0007669"/>
    <property type="project" value="UniProtKB-KW"/>
</dbReference>
<evidence type="ECO:0000256" key="9">
    <source>
        <dbReference type="ARBA" id="ARBA00022737"/>
    </source>
</evidence>
<dbReference type="PROSITE" id="PS00020">
    <property type="entry name" value="ACTININ_2"/>
    <property type="match status" value="1"/>
</dbReference>
<feature type="domain" description="Calponin-homology (CH)" evidence="15">
    <location>
        <begin position="24"/>
        <end position="127"/>
    </location>
</feature>
<dbReference type="FunFam" id="1.10.418.10:FF:000043">
    <property type="entry name" value="Spectrin beta chain, non-erythrocytic"/>
    <property type="match status" value="1"/>
</dbReference>
<dbReference type="SUPFAM" id="SSF47576">
    <property type="entry name" value="Calponin-homology domain, CH-domain"/>
    <property type="match status" value="1"/>
</dbReference>
<reference evidence="16" key="1">
    <citation type="submission" date="2020-11" db="EMBL/GenBank/DDBJ databases">
        <authorList>
            <person name="Tran Van P."/>
        </authorList>
    </citation>
    <scope>NUCLEOTIDE SEQUENCE</scope>
</reference>
<feature type="coiled-coil region" evidence="13">
    <location>
        <begin position="1201"/>
        <end position="1235"/>
    </location>
</feature>
<protein>
    <submittedName>
        <fullName evidence="16">Uncharacterized protein</fullName>
    </submittedName>
</protein>
<evidence type="ECO:0000256" key="12">
    <source>
        <dbReference type="PROSITE-ProRule" id="PRU00192"/>
    </source>
</evidence>
<evidence type="ECO:0000256" key="6">
    <source>
        <dbReference type="ARBA" id="ARBA00022553"/>
    </source>
</evidence>
<dbReference type="FunFam" id="1.10.418.10:FF:000001">
    <property type="entry name" value="Actinin alpha 1"/>
    <property type="match status" value="1"/>
</dbReference>
<dbReference type="EMBL" id="OC854902">
    <property type="protein sequence ID" value="CAD7620727.1"/>
    <property type="molecule type" value="Genomic_DNA"/>
</dbReference>
<dbReference type="InterPro" id="IPR018159">
    <property type="entry name" value="Spectrin/alpha-actinin"/>
</dbReference>
<dbReference type="Gene3D" id="1.10.418.10">
    <property type="entry name" value="Calponin-like domain"/>
    <property type="match status" value="2"/>
</dbReference>
<dbReference type="PROSITE" id="PS00019">
    <property type="entry name" value="ACTININ_1"/>
    <property type="match status" value="1"/>
</dbReference>
<dbReference type="SMART" id="SM00033">
    <property type="entry name" value="CH"/>
    <property type="match status" value="2"/>
</dbReference>
<evidence type="ECO:0000256" key="7">
    <source>
        <dbReference type="ARBA" id="ARBA00022658"/>
    </source>
</evidence>
<dbReference type="Pfam" id="PF00435">
    <property type="entry name" value="Spectrin"/>
    <property type="match status" value="11"/>
</dbReference>
<dbReference type="PROSITE" id="PS50021">
    <property type="entry name" value="CH"/>
    <property type="match status" value="2"/>
</dbReference>
<feature type="coiled-coil region" evidence="13">
    <location>
        <begin position="1092"/>
        <end position="1119"/>
    </location>
</feature>
<keyword evidence="5" id="KW-0963">Cytoplasm</keyword>
<keyword evidence="17" id="KW-1185">Reference proteome</keyword>
<dbReference type="SUPFAM" id="SSF50044">
    <property type="entry name" value="SH3-domain"/>
    <property type="match status" value="1"/>
</dbReference>
<dbReference type="InterPro" id="IPR001452">
    <property type="entry name" value="SH3_domain"/>
</dbReference>
<dbReference type="Pfam" id="PF00018">
    <property type="entry name" value="SH3_1"/>
    <property type="match status" value="1"/>
</dbReference>
<keyword evidence="8" id="KW-0493">Microtubule</keyword>
<keyword evidence="6" id="KW-0597">Phosphoprotein</keyword>
<evidence type="ECO:0000256" key="10">
    <source>
        <dbReference type="ARBA" id="ARBA00023203"/>
    </source>
</evidence>
<evidence type="ECO:0000256" key="4">
    <source>
        <dbReference type="ARBA" id="ARBA00022467"/>
    </source>
</evidence>
<name>A0A7R9KDC0_9ACAR</name>
<comment type="subcellular location">
    <subcellularLocation>
        <location evidence="1">Cytoplasm</location>
        <location evidence="1">Cytoskeleton</location>
    </subcellularLocation>
</comment>
<dbReference type="CDD" id="cd21194">
    <property type="entry name" value="CH_beta_spectrin_rpt2"/>
    <property type="match status" value="1"/>
</dbReference>
<sequence length="1823" mass="211929">MTQREDSYKFEFGRIKALQEERLHIQKKTFTKWTNSFLQKARMEVDDVFTDLSDGKKLLKLLEIISGEKVGKPNNGKMRVHKIENVNKSLAFLHTKVRLESIGAEDIVDGNKRLILGLLWTIILRFQIQDIEIQVDEESSEKKHAKEALLLWCQRKTSGYPYVDIRDFTQSWRSGMAFNALIHAHRPDLINYNALNPNNPIDTLNNAFEVAQKDLGVSKLLDAEDVDTAKPDEKSVLTYVSSYYHTFAKMNSEMKGGRRIANIIAQLIDVDRDQLNYEMFTTLNELTYERSEIEVLLFKIQTQMKSLGQPLYSPPEGKLVQDIEKSWTALEKAEYRREVVLREELLRLEKLENLAFSFERKSVLREGYLKEMIQVLSDPRYGSHLTQVEATVKKHEAISADIMARNERFKSLSVMAQELIDGNYHSSDAIKQREQNITYQWQQLLELLQRHQNNLNTASSFMSSLREVETIRNEIKEMETSLTSDANVVVNHLLAVEDLLQRHTLIEAHVSSQGETIRKLNNISTNLTKSDKKQSISDAIEIIGKEAPLLVKGLESLNNEYSKLKELLKLKRLKLEELRAYYQFVQDVEEEEATLSERQRICQAILPSKDLLAVISLQQKHSVLETEIKAYKNRLKKVIDSGEQLIAAKHPESADIKVRINNLTQQLDRLHELADQKTKQLSDAMEAFQYHTDANEAESWMKEKSQLVTSEDYGKDEPSALALLQRHSRLESEISAYENDIKRLNTQSDKMLKSGIASLFMICGDAFSAATAAGAGDMDDMNGTEEWVEELVEKEVVQEVVEELRIPQVMALYPFSGQDNFVVAKGENLVLLQKTNNDWWSVRKDRERKDGFVPANYVKEVEPKIVKKHVKKPIKIWEKQKVKKFVNKKAKKQNKRNSKRRLSIICDAESVEQRKKNINSSFEELIDSCKTRRQYLEDAIQLFRFNRECDAFESWIKDTESAILDTTRLYQQQKSQQQDLTDPIEKLRKKFENFITELSANRSRLDEIDRLADEFTCGRAQHYSSVIKQRQTQIQKKWEKLNRLMTELGKNVEGLTTVEMFNNTCDETAEWMSEKLDKIDVRGDFGKDLKTVQALHRRHDNIERELAAVEEKFNKVNLLADSVKNSYPTERNNVSIRQKELANIWERVKEKANERRAKLDESLGLQVLKNSANDLLNWIRRDVKQSLNSDDVNVAKDVATVEHLIEKHEDLGKEIAAHNDEFNDLRLLAKQLIKQMGSEEVLPILNELNEEQETIHIGWQEKNNWLRQCKDLMIFNQEADQLDTLTNSHLTFLEFNDLGETLDSVYGLQKRHENFIASLLANDERLHLFGDMADKLIDAKHYDSDNIQMRRKQVIDRRVSVKERALERTRVLNDALNYQELRADVEDFQSWCYHKKKIASDESYKELQNMERKVQKHLAFEAELAANQSRLTAINARARDLISSSHFAAEAIEAMVKSINDQWMSLFALTSSRGQHLRQASSQLDYNQSVERAKQRLAELNKSVTSVQMGTDLRSCKELIQKHNSCEVEVKTWEKKMQELIQRGQEMAETHFDGQNIVQTCYAVNESLSQMKSPLEERRVRLLESFKFYEFEFEINAELQWIREHYPSAKSRTVGHNLTDAQNVMKKWKQNLEMQTCYAVNESLSQMKSPLEERRVRLLESFKFYEFEFEINAELQWIREHYPSAKSRTVGHNLTDAQNVMKKWKQNLEREVLGHECKIQKTLTKGAELVQQKHFRSDSIDKECHQLSESWTQLKQLVSERKKLLEISLQMQHLLSEANEVESWMNERFNVMNSNDLGTLFSETCVLSAIPNTSVNTFFVRLC</sequence>
<dbReference type="CDD" id="cd00176">
    <property type="entry name" value="SPEC"/>
    <property type="match status" value="7"/>
</dbReference>
<proteinExistence type="inferred from homology"/>
<dbReference type="GO" id="GO:0005085">
    <property type="term" value="F:guanyl-nucleotide exchange factor activity"/>
    <property type="evidence" value="ECO:0007669"/>
    <property type="project" value="UniProtKB-KW"/>
</dbReference>
<evidence type="ECO:0000256" key="5">
    <source>
        <dbReference type="ARBA" id="ARBA00022490"/>
    </source>
</evidence>
<dbReference type="PANTHER" id="PTHR11915">
    <property type="entry name" value="SPECTRIN/FILAMIN RELATED CYTOSKELETAL PROTEIN"/>
    <property type="match status" value="1"/>
</dbReference>
<evidence type="ECO:0000313" key="16">
    <source>
        <dbReference type="EMBL" id="CAD7620727.1"/>
    </source>
</evidence>
<evidence type="ECO:0000256" key="2">
    <source>
        <dbReference type="ARBA" id="ARBA00006826"/>
    </source>
</evidence>
<evidence type="ECO:0000256" key="8">
    <source>
        <dbReference type="ARBA" id="ARBA00022701"/>
    </source>
</evidence>
<dbReference type="Proteomes" id="UP000759131">
    <property type="component" value="Unassembled WGS sequence"/>
</dbReference>
<dbReference type="CDD" id="cd21193">
    <property type="entry name" value="CH_beta_spectrin_rpt1"/>
    <property type="match status" value="1"/>
</dbReference>
<keyword evidence="4" id="KW-0117">Actin capping</keyword>
<dbReference type="Gene3D" id="2.30.30.40">
    <property type="entry name" value="SH3 Domains"/>
    <property type="match status" value="1"/>
</dbReference>
<dbReference type="InterPro" id="IPR001715">
    <property type="entry name" value="CH_dom"/>
</dbReference>
<dbReference type="SMART" id="SM00326">
    <property type="entry name" value="SH3"/>
    <property type="match status" value="1"/>
</dbReference>
<keyword evidence="13" id="KW-0175">Coiled coil</keyword>
<dbReference type="InterPro" id="IPR036028">
    <property type="entry name" value="SH3-like_dom_sf"/>
</dbReference>
<feature type="domain" description="Calponin-homology (CH)" evidence="15">
    <location>
        <begin position="143"/>
        <end position="248"/>
    </location>
</feature>
<dbReference type="Gene3D" id="1.20.58.60">
    <property type="match status" value="9"/>
</dbReference>
<dbReference type="GO" id="GO:0051693">
    <property type="term" value="P:actin filament capping"/>
    <property type="evidence" value="ECO:0007669"/>
    <property type="project" value="UniProtKB-KW"/>
</dbReference>
<keyword evidence="11" id="KW-0206">Cytoskeleton</keyword>
<evidence type="ECO:0000256" key="1">
    <source>
        <dbReference type="ARBA" id="ARBA00004245"/>
    </source>
</evidence>
<dbReference type="Pfam" id="PF00307">
    <property type="entry name" value="CH"/>
    <property type="match status" value="2"/>
</dbReference>
<evidence type="ECO:0000256" key="11">
    <source>
        <dbReference type="ARBA" id="ARBA00023212"/>
    </source>
</evidence>
<dbReference type="OrthoDB" id="18853at2759"/>